<name>A0A423GBD1_9PSED</name>
<dbReference type="GO" id="GO:0003700">
    <property type="term" value="F:DNA-binding transcription factor activity"/>
    <property type="evidence" value="ECO:0007669"/>
    <property type="project" value="InterPro"/>
</dbReference>
<dbReference type="Pfam" id="PF07729">
    <property type="entry name" value="FCD"/>
    <property type="match status" value="1"/>
</dbReference>
<evidence type="ECO:0000313" key="6">
    <source>
        <dbReference type="EMBL" id="ROM83868.1"/>
    </source>
</evidence>
<protein>
    <submittedName>
        <fullName evidence="6">GntR family transcriptional regulator</fullName>
    </submittedName>
</protein>
<dbReference type="RefSeq" id="WP_123578926.1">
    <property type="nucleotide sequence ID" value="NZ_MOBC01000006.1"/>
</dbReference>
<evidence type="ECO:0000313" key="7">
    <source>
        <dbReference type="Proteomes" id="UP000284049"/>
    </source>
</evidence>
<dbReference type="InterPro" id="IPR036390">
    <property type="entry name" value="WH_DNA-bd_sf"/>
</dbReference>
<accession>A0A423GBD1</accession>
<dbReference type="Gene3D" id="1.10.10.10">
    <property type="entry name" value="Winged helix-like DNA-binding domain superfamily/Winged helix DNA-binding domain"/>
    <property type="match status" value="1"/>
</dbReference>
<evidence type="ECO:0000259" key="5">
    <source>
        <dbReference type="PROSITE" id="PS50949"/>
    </source>
</evidence>
<gene>
    <name evidence="6" type="ORF">BK652_11785</name>
</gene>
<evidence type="ECO:0000256" key="4">
    <source>
        <dbReference type="SAM" id="MobiDB-lite"/>
    </source>
</evidence>
<comment type="caution">
    <text evidence="6">The sequence shown here is derived from an EMBL/GenBank/DDBJ whole genome shotgun (WGS) entry which is preliminary data.</text>
</comment>
<dbReference type="AlphaFoldDB" id="A0A423GBD1"/>
<dbReference type="Gene3D" id="1.20.120.530">
    <property type="entry name" value="GntR ligand-binding domain-like"/>
    <property type="match status" value="1"/>
</dbReference>
<keyword evidence="3" id="KW-0804">Transcription</keyword>
<dbReference type="SUPFAM" id="SSF46785">
    <property type="entry name" value="Winged helix' DNA-binding domain"/>
    <property type="match status" value="1"/>
</dbReference>
<dbReference type="InterPro" id="IPR008920">
    <property type="entry name" value="TF_FadR/GntR_C"/>
</dbReference>
<reference evidence="6 7" key="1">
    <citation type="submission" date="2016-10" db="EMBL/GenBank/DDBJ databases">
        <title>Comparative genome analysis of multiple Pseudomonas spp. focuses on biocontrol and plant growth promoting traits.</title>
        <authorList>
            <person name="Tao X.-Y."/>
            <person name="Taylor C.G."/>
        </authorList>
    </citation>
    <scope>NUCLEOTIDE SEQUENCE [LARGE SCALE GENOMIC DNA]</scope>
    <source>
        <strain evidence="6 7">Wood3</strain>
    </source>
</reference>
<dbReference type="Proteomes" id="UP000284049">
    <property type="component" value="Unassembled WGS sequence"/>
</dbReference>
<dbReference type="EMBL" id="MOBC01000006">
    <property type="protein sequence ID" value="ROM83868.1"/>
    <property type="molecule type" value="Genomic_DNA"/>
</dbReference>
<dbReference type="PANTHER" id="PTHR43537:SF5">
    <property type="entry name" value="UXU OPERON TRANSCRIPTIONAL REGULATOR"/>
    <property type="match status" value="1"/>
</dbReference>
<dbReference type="InterPro" id="IPR036388">
    <property type="entry name" value="WH-like_DNA-bd_sf"/>
</dbReference>
<dbReference type="InterPro" id="IPR011711">
    <property type="entry name" value="GntR_C"/>
</dbReference>
<dbReference type="Pfam" id="PF00392">
    <property type="entry name" value="GntR"/>
    <property type="match status" value="1"/>
</dbReference>
<evidence type="ECO:0000256" key="1">
    <source>
        <dbReference type="ARBA" id="ARBA00023015"/>
    </source>
</evidence>
<dbReference type="PANTHER" id="PTHR43537">
    <property type="entry name" value="TRANSCRIPTIONAL REGULATOR, GNTR FAMILY"/>
    <property type="match status" value="1"/>
</dbReference>
<dbReference type="SMART" id="SM00345">
    <property type="entry name" value="HTH_GNTR"/>
    <property type="match status" value="1"/>
</dbReference>
<organism evidence="6 7">
    <name type="scientific">Pseudomonas brassicacearum</name>
    <dbReference type="NCBI Taxonomy" id="930166"/>
    <lineage>
        <taxon>Bacteria</taxon>
        <taxon>Pseudomonadati</taxon>
        <taxon>Pseudomonadota</taxon>
        <taxon>Gammaproteobacteria</taxon>
        <taxon>Pseudomonadales</taxon>
        <taxon>Pseudomonadaceae</taxon>
        <taxon>Pseudomonas</taxon>
    </lineage>
</organism>
<feature type="domain" description="HTH gntR-type" evidence="5">
    <location>
        <begin position="4"/>
        <end position="71"/>
    </location>
</feature>
<sequence length="320" mass="35918">MASSALVQRIAAQIRQKIQTGELATGDHLSAQKVADQFNVSRSPAREALVVLADQSALEQRPNRGFFVLDALVPVTNIHDEGVPLEEPEAYYRLSEDWLNNAIPAEVTEHMLRTRYDLTKAQVVDVLNRAANVGWVTPKPGYGWRLLDVAKTPESLEQIYKVRSLIEPAALLEQTYQPDASKLLQLKKEQQSLLDGGIETLPADVLLKSGIRFHEAFIQLSGNPLYHMILVQMNNMRRLIEYRSMIDRNRFYKQCAEHIQMIERVEQGDNVEAARLMSQHLSGSLAEKSPILARRASSTDAPGPLDPEHGTVTATEEHPR</sequence>
<keyword evidence="2" id="KW-0238">DNA-binding</keyword>
<dbReference type="InterPro" id="IPR000524">
    <property type="entry name" value="Tscrpt_reg_HTH_GntR"/>
</dbReference>
<dbReference type="SUPFAM" id="SSF48008">
    <property type="entry name" value="GntR ligand-binding domain-like"/>
    <property type="match status" value="1"/>
</dbReference>
<proteinExistence type="predicted"/>
<dbReference type="PROSITE" id="PS50949">
    <property type="entry name" value="HTH_GNTR"/>
    <property type="match status" value="1"/>
</dbReference>
<keyword evidence="1" id="KW-0805">Transcription regulation</keyword>
<feature type="region of interest" description="Disordered" evidence="4">
    <location>
        <begin position="288"/>
        <end position="320"/>
    </location>
</feature>
<dbReference type="GO" id="GO:0003677">
    <property type="term" value="F:DNA binding"/>
    <property type="evidence" value="ECO:0007669"/>
    <property type="project" value="UniProtKB-KW"/>
</dbReference>
<evidence type="ECO:0000256" key="3">
    <source>
        <dbReference type="ARBA" id="ARBA00023163"/>
    </source>
</evidence>
<dbReference type="CDD" id="cd07377">
    <property type="entry name" value="WHTH_GntR"/>
    <property type="match status" value="1"/>
</dbReference>
<evidence type="ECO:0000256" key="2">
    <source>
        <dbReference type="ARBA" id="ARBA00023125"/>
    </source>
</evidence>
<dbReference type="SMART" id="SM00895">
    <property type="entry name" value="FCD"/>
    <property type="match status" value="1"/>
</dbReference>